<reference evidence="6" key="1">
    <citation type="submission" date="2017-09" db="EMBL/GenBank/DDBJ databases">
        <title>Genome sequence of Nannocystis excedens DSM 71.</title>
        <authorList>
            <person name="Blom J."/>
        </authorList>
    </citation>
    <scope>NUCLEOTIDE SEQUENCE [LARGE SCALE GENOMIC DNA]</scope>
    <source>
        <strain evidence="6">type strain: E19</strain>
    </source>
</reference>
<dbReference type="PANTHER" id="PTHR43537">
    <property type="entry name" value="TRANSCRIPTIONAL REGULATOR, GNTR FAMILY"/>
    <property type="match status" value="1"/>
</dbReference>
<evidence type="ECO:0000313" key="5">
    <source>
        <dbReference type="EMBL" id="SON55031.1"/>
    </source>
</evidence>
<accession>A0A2C9D5L4</accession>
<dbReference type="SUPFAM" id="SSF46785">
    <property type="entry name" value="Winged helix' DNA-binding domain"/>
    <property type="match status" value="1"/>
</dbReference>
<organism evidence="5 6">
    <name type="scientific">Hartmannibacter diazotrophicus</name>
    <dbReference type="NCBI Taxonomy" id="1482074"/>
    <lineage>
        <taxon>Bacteria</taxon>
        <taxon>Pseudomonadati</taxon>
        <taxon>Pseudomonadota</taxon>
        <taxon>Alphaproteobacteria</taxon>
        <taxon>Hyphomicrobiales</taxon>
        <taxon>Pleomorphomonadaceae</taxon>
        <taxon>Hartmannibacter</taxon>
    </lineage>
</organism>
<dbReference type="SUPFAM" id="SSF48008">
    <property type="entry name" value="GntR ligand-binding domain-like"/>
    <property type="match status" value="1"/>
</dbReference>
<dbReference type="PROSITE" id="PS50949">
    <property type="entry name" value="HTH_GNTR"/>
    <property type="match status" value="1"/>
</dbReference>
<evidence type="ECO:0000313" key="6">
    <source>
        <dbReference type="Proteomes" id="UP000223606"/>
    </source>
</evidence>
<name>A0A2C9D5L4_9HYPH</name>
<dbReference type="OrthoDB" id="8114900at2"/>
<dbReference type="GO" id="GO:0003677">
    <property type="term" value="F:DNA binding"/>
    <property type="evidence" value="ECO:0007669"/>
    <property type="project" value="UniProtKB-KW"/>
</dbReference>
<evidence type="ECO:0000256" key="1">
    <source>
        <dbReference type="ARBA" id="ARBA00023015"/>
    </source>
</evidence>
<keyword evidence="1" id="KW-0805">Transcription regulation</keyword>
<dbReference type="InterPro" id="IPR000524">
    <property type="entry name" value="Tscrpt_reg_HTH_GntR"/>
</dbReference>
<dbReference type="EMBL" id="LT960614">
    <property type="protein sequence ID" value="SON55031.1"/>
    <property type="molecule type" value="Genomic_DNA"/>
</dbReference>
<protein>
    <submittedName>
        <fullName evidence="5">Putative HTH-type transcriptional regulator YdfH</fullName>
    </submittedName>
</protein>
<dbReference type="AlphaFoldDB" id="A0A2C9D5L4"/>
<keyword evidence="6" id="KW-1185">Reference proteome</keyword>
<dbReference type="PRINTS" id="PR00035">
    <property type="entry name" value="HTHGNTR"/>
</dbReference>
<dbReference type="GO" id="GO:0003700">
    <property type="term" value="F:DNA-binding transcription factor activity"/>
    <property type="evidence" value="ECO:0007669"/>
    <property type="project" value="InterPro"/>
</dbReference>
<dbReference type="CDD" id="cd07377">
    <property type="entry name" value="WHTH_GntR"/>
    <property type="match status" value="1"/>
</dbReference>
<dbReference type="Pfam" id="PF00392">
    <property type="entry name" value="GntR"/>
    <property type="match status" value="1"/>
</dbReference>
<dbReference type="Proteomes" id="UP000223606">
    <property type="component" value="Chromosome 1"/>
</dbReference>
<dbReference type="RefSeq" id="WP_099555603.1">
    <property type="nucleotide sequence ID" value="NZ_LT960614.1"/>
</dbReference>
<evidence type="ECO:0000256" key="3">
    <source>
        <dbReference type="ARBA" id="ARBA00023163"/>
    </source>
</evidence>
<dbReference type="PANTHER" id="PTHR43537:SF50">
    <property type="entry name" value="TRANSCRIPTIONAL REGULATORY PROTEIN"/>
    <property type="match status" value="1"/>
</dbReference>
<sequence length="235" mass="26194">MDADAGDIDAEGTAPARSRAFRREALHEQVVDRLRQMVLKGDFDPGERLNELAIAEALNVSRTPLREAIKLLASEGLLELLPGRGARVRRFSPAEIRDLFEVIAALERHAAECAVAGMKDNMRAELQRLHDKMVAAHAAHDRRAYFQANQKIHATIVAESKSPELIALHANLTKKARHDRHATLLSEERWDESMQEHAAFNEAVQAGDAERAGRLMLDHVRLTGEALADIIRRVS</sequence>
<dbReference type="InterPro" id="IPR036388">
    <property type="entry name" value="WH-like_DNA-bd_sf"/>
</dbReference>
<dbReference type="Gene3D" id="1.10.10.10">
    <property type="entry name" value="Winged helix-like DNA-binding domain superfamily/Winged helix DNA-binding domain"/>
    <property type="match status" value="1"/>
</dbReference>
<dbReference type="SMART" id="SM00345">
    <property type="entry name" value="HTH_GNTR"/>
    <property type="match status" value="1"/>
</dbReference>
<dbReference type="InterPro" id="IPR036390">
    <property type="entry name" value="WH_DNA-bd_sf"/>
</dbReference>
<gene>
    <name evidence="5" type="primary">ydfH_1</name>
    <name evidence="5" type="ORF">HDIA_1490</name>
</gene>
<dbReference type="SMART" id="SM00895">
    <property type="entry name" value="FCD"/>
    <property type="match status" value="1"/>
</dbReference>
<evidence type="ECO:0000259" key="4">
    <source>
        <dbReference type="PROSITE" id="PS50949"/>
    </source>
</evidence>
<dbReference type="Gene3D" id="1.20.120.530">
    <property type="entry name" value="GntR ligand-binding domain-like"/>
    <property type="match status" value="1"/>
</dbReference>
<proteinExistence type="predicted"/>
<keyword evidence="2" id="KW-0238">DNA-binding</keyword>
<dbReference type="InterPro" id="IPR008920">
    <property type="entry name" value="TF_FadR/GntR_C"/>
</dbReference>
<evidence type="ECO:0000256" key="2">
    <source>
        <dbReference type="ARBA" id="ARBA00023125"/>
    </source>
</evidence>
<keyword evidence="3" id="KW-0804">Transcription</keyword>
<dbReference type="Pfam" id="PF07729">
    <property type="entry name" value="FCD"/>
    <property type="match status" value="1"/>
</dbReference>
<feature type="domain" description="HTH gntR-type" evidence="4">
    <location>
        <begin position="24"/>
        <end position="91"/>
    </location>
</feature>
<dbReference type="InterPro" id="IPR011711">
    <property type="entry name" value="GntR_C"/>
</dbReference>
<dbReference type="KEGG" id="hdi:HDIA_1490"/>